<evidence type="ECO:0000313" key="4">
    <source>
        <dbReference type="EMBL" id="MBR7831770.1"/>
    </source>
</evidence>
<dbReference type="InterPro" id="IPR003696">
    <property type="entry name" value="Carbtransf_dom"/>
</dbReference>
<reference evidence="4" key="1">
    <citation type="submission" date="2021-04" db="EMBL/GenBank/DDBJ databases">
        <title>Genome based classification of Actinospica acidithermotolerans sp. nov., an actinobacterium isolated from an Indonesian hot spring.</title>
        <authorList>
            <person name="Kusuma A.B."/>
            <person name="Putra K.E."/>
            <person name="Nafisah S."/>
            <person name="Loh J."/>
            <person name="Nouioui I."/>
            <person name="Goodfellow M."/>
        </authorList>
    </citation>
    <scope>NUCLEOTIDE SEQUENCE</scope>
    <source>
        <strain evidence="4">CSCA 57</strain>
    </source>
</reference>
<dbReference type="PANTHER" id="PTHR34847">
    <property type="entry name" value="NODULATION PROTEIN U"/>
    <property type="match status" value="1"/>
</dbReference>
<feature type="domain" description="Carbamoyltransferase" evidence="2">
    <location>
        <begin position="3"/>
        <end position="66"/>
    </location>
</feature>
<dbReference type="PANTHER" id="PTHR34847:SF1">
    <property type="entry name" value="NODULATION PROTEIN U"/>
    <property type="match status" value="1"/>
</dbReference>
<organism evidence="4 5">
    <name type="scientific">Actinospica durhamensis</name>
    <dbReference type="NCBI Taxonomy" id="1508375"/>
    <lineage>
        <taxon>Bacteria</taxon>
        <taxon>Bacillati</taxon>
        <taxon>Actinomycetota</taxon>
        <taxon>Actinomycetes</taxon>
        <taxon>Catenulisporales</taxon>
        <taxon>Actinospicaceae</taxon>
        <taxon>Actinospica</taxon>
    </lineage>
</organism>
<dbReference type="Pfam" id="PF02543">
    <property type="entry name" value="Carbam_trans_N"/>
    <property type="match status" value="2"/>
</dbReference>
<gene>
    <name evidence="4" type="ORF">KDL01_00775</name>
</gene>
<dbReference type="RefSeq" id="WP_212526303.1">
    <property type="nucleotide sequence ID" value="NZ_JAGSOG010000002.1"/>
</dbReference>
<proteinExistence type="inferred from homology"/>
<dbReference type="EMBL" id="JAGSOG010000002">
    <property type="protein sequence ID" value="MBR7831770.1"/>
    <property type="molecule type" value="Genomic_DNA"/>
</dbReference>
<dbReference type="InterPro" id="IPR038152">
    <property type="entry name" value="Carbam_trans_C_sf"/>
</dbReference>
<dbReference type="InterPro" id="IPR051338">
    <property type="entry name" value="NodU/CmcH_Carbamoyltrnsfr"/>
</dbReference>
<evidence type="ECO:0000259" key="3">
    <source>
        <dbReference type="Pfam" id="PF16861"/>
    </source>
</evidence>
<dbReference type="Gene3D" id="3.30.420.40">
    <property type="match status" value="2"/>
</dbReference>
<dbReference type="Proteomes" id="UP000675781">
    <property type="component" value="Unassembled WGS sequence"/>
</dbReference>
<dbReference type="Pfam" id="PF16861">
    <property type="entry name" value="Carbam_trans_C"/>
    <property type="match status" value="1"/>
</dbReference>
<sequence length="552" mass="58910">MLVLGVSGGLSHDPAAALVLDGVLVAAAEEERFIRQKHARFAPPVNAMLYCLAEAGVRIEDVDYIAAGWDPGLAPDSIHMREFLNSIVHHEYFRDCRLPEVVPVDHHVAHAYASWIGSGFADAAVLVADGRGETKSTSIYRARGDSLELTGSFGVRDSLGYFYGSVTRHLGFGRGSEGKAMGLAAYGRPLFDFPIRLDQDGYRIDLEVPEVPWDQYGKELTRAWADWLGREIGSGPGVRMGYSALRGRAGSSLGDEVLKYADVAASAQAALERTMAHLSRLALSRAGSRNLVLGGGVALNCSCNGKLAALPEVDQMYVFPGAGDSGSAVGAAFKVSMDAGSPRPGPVTHAYFGPSFSSEQIGQALSATGVTARRLADPAETAAELVLAGKTLGWFQGAAEFGPRALGHRSIIADPHDAAALERVNRIKGRELWRPLAPSALPETAARMLGTDKGSRFMLRAFEVREQMRDVVPAVVHVDATTRAQVVDAATNPEYAALLAHVGEATGDAVVLNTSFNDESEPIVQTPRDALRTFHSTGLDALVMGDWVVLKH</sequence>
<evidence type="ECO:0000259" key="2">
    <source>
        <dbReference type="Pfam" id="PF02543"/>
    </source>
</evidence>
<dbReference type="InterPro" id="IPR043129">
    <property type="entry name" value="ATPase_NBD"/>
</dbReference>
<dbReference type="AlphaFoldDB" id="A0A941EFN5"/>
<evidence type="ECO:0000313" key="5">
    <source>
        <dbReference type="Proteomes" id="UP000675781"/>
    </source>
</evidence>
<evidence type="ECO:0000256" key="1">
    <source>
        <dbReference type="ARBA" id="ARBA00006129"/>
    </source>
</evidence>
<dbReference type="InterPro" id="IPR031730">
    <property type="entry name" value="Carbam_trans_C"/>
</dbReference>
<keyword evidence="5" id="KW-1185">Reference proteome</keyword>
<comment type="similarity">
    <text evidence="1">Belongs to the NodU/CmcH family.</text>
</comment>
<dbReference type="GO" id="GO:0003824">
    <property type="term" value="F:catalytic activity"/>
    <property type="evidence" value="ECO:0007669"/>
    <property type="project" value="InterPro"/>
</dbReference>
<protein>
    <recommendedName>
        <fullName evidence="6">Carbamoyltransferase</fullName>
    </recommendedName>
</protein>
<evidence type="ECO:0008006" key="6">
    <source>
        <dbReference type="Google" id="ProtNLM"/>
    </source>
</evidence>
<accession>A0A941EFN5</accession>
<feature type="domain" description="Carbamoyltransferase" evidence="2">
    <location>
        <begin position="93"/>
        <end position="332"/>
    </location>
</feature>
<dbReference type="SUPFAM" id="SSF53067">
    <property type="entry name" value="Actin-like ATPase domain"/>
    <property type="match status" value="1"/>
</dbReference>
<dbReference type="CDD" id="cd24098">
    <property type="entry name" value="ASKHA_NBD_TobZ_N"/>
    <property type="match status" value="1"/>
</dbReference>
<comment type="caution">
    <text evidence="4">The sequence shown here is derived from an EMBL/GenBank/DDBJ whole genome shotgun (WGS) entry which is preliminary data.</text>
</comment>
<feature type="domain" description="Carbamoyltransferase C-terminal" evidence="3">
    <location>
        <begin position="383"/>
        <end position="551"/>
    </location>
</feature>
<dbReference type="Gene3D" id="3.90.870.20">
    <property type="entry name" value="Carbamoyltransferase, C-terminal domain"/>
    <property type="match status" value="1"/>
</dbReference>
<name>A0A941EFN5_9ACTN</name>